<dbReference type="AlphaFoldDB" id="A0A371GGB6"/>
<dbReference type="InterPro" id="IPR043128">
    <property type="entry name" value="Rev_trsase/Diguanyl_cyclase"/>
</dbReference>
<dbReference type="PANTHER" id="PTHR24559">
    <property type="entry name" value="TRANSPOSON TY3-I GAG-POL POLYPROTEIN"/>
    <property type="match status" value="1"/>
</dbReference>
<organism evidence="2 3">
    <name type="scientific">Mucuna pruriens</name>
    <name type="common">Velvet bean</name>
    <name type="synonym">Dolichos pruriens</name>
    <dbReference type="NCBI Taxonomy" id="157652"/>
    <lineage>
        <taxon>Eukaryota</taxon>
        <taxon>Viridiplantae</taxon>
        <taxon>Streptophyta</taxon>
        <taxon>Embryophyta</taxon>
        <taxon>Tracheophyta</taxon>
        <taxon>Spermatophyta</taxon>
        <taxon>Magnoliopsida</taxon>
        <taxon>eudicotyledons</taxon>
        <taxon>Gunneridae</taxon>
        <taxon>Pentapetalae</taxon>
        <taxon>rosids</taxon>
        <taxon>fabids</taxon>
        <taxon>Fabales</taxon>
        <taxon>Fabaceae</taxon>
        <taxon>Papilionoideae</taxon>
        <taxon>50 kb inversion clade</taxon>
        <taxon>NPAAA clade</taxon>
        <taxon>indigoferoid/millettioid clade</taxon>
        <taxon>Phaseoleae</taxon>
        <taxon>Mucuna</taxon>
    </lineage>
</organism>
<dbReference type="CDD" id="cd01647">
    <property type="entry name" value="RT_LTR"/>
    <property type="match status" value="1"/>
</dbReference>
<dbReference type="Gene3D" id="3.10.10.10">
    <property type="entry name" value="HIV Type 1 Reverse Transcriptase, subunit A, domain 1"/>
    <property type="match status" value="1"/>
</dbReference>
<dbReference type="EMBL" id="QJKJ01005692">
    <property type="protein sequence ID" value="RDX89373.1"/>
    <property type="molecule type" value="Genomic_DNA"/>
</dbReference>
<evidence type="ECO:0000313" key="2">
    <source>
        <dbReference type="EMBL" id="RDX89373.1"/>
    </source>
</evidence>
<dbReference type="Gene3D" id="3.30.70.270">
    <property type="match status" value="2"/>
</dbReference>
<dbReference type="OrthoDB" id="1928766at2759"/>
<dbReference type="Proteomes" id="UP000257109">
    <property type="component" value="Unassembled WGS sequence"/>
</dbReference>
<evidence type="ECO:0000313" key="3">
    <source>
        <dbReference type="Proteomes" id="UP000257109"/>
    </source>
</evidence>
<dbReference type="PANTHER" id="PTHR24559:SF444">
    <property type="entry name" value="REVERSE TRANSCRIPTASE DOMAIN-CONTAINING PROTEIN"/>
    <property type="match status" value="1"/>
</dbReference>
<evidence type="ECO:0000259" key="1">
    <source>
        <dbReference type="Pfam" id="PF00078"/>
    </source>
</evidence>
<sequence>MPGAHPINQKKRRLGEEKKRAVKAETARLLQARFIREVKYPNWLSNMVMIRKPSGKWRMCTDYTDLNKACLKDPYPLPSIDALMNEALGCGLLSFIEEYSSYNQIRMHPYDESKTAFMTDEEATYQRLMNRIFKEHIGNKLELKLNPEKCSFGVKADKFLGFMLTRRGIEANPEKCSIIINMRSPRSVKEKSTPIFQRLRKAKHFKWANDYEAAFQELKAMLAAPPILTRPVVAYERRGHMKAQVLVDFINELTPNFDYEEASKENRWTLSVDNSSNKNSNRS</sequence>
<gene>
    <name evidence="2" type="ORF">CR513_28910</name>
</gene>
<dbReference type="InterPro" id="IPR000477">
    <property type="entry name" value="RT_dom"/>
</dbReference>
<dbReference type="Pfam" id="PF00078">
    <property type="entry name" value="RVT_1"/>
    <property type="match status" value="1"/>
</dbReference>
<feature type="non-terminal residue" evidence="2">
    <location>
        <position position="1"/>
    </location>
</feature>
<dbReference type="SUPFAM" id="SSF56672">
    <property type="entry name" value="DNA/RNA polymerases"/>
    <property type="match status" value="1"/>
</dbReference>
<feature type="domain" description="Reverse transcriptase" evidence="1">
    <location>
        <begin position="50"/>
        <end position="131"/>
    </location>
</feature>
<name>A0A371GGB6_MUCPR</name>
<proteinExistence type="predicted"/>
<comment type="caution">
    <text evidence="2">The sequence shown here is derived from an EMBL/GenBank/DDBJ whole genome shotgun (WGS) entry which is preliminary data.</text>
</comment>
<accession>A0A371GGB6</accession>
<protein>
    <recommendedName>
        <fullName evidence="1">Reverse transcriptase domain-containing protein</fullName>
    </recommendedName>
</protein>
<dbReference type="InterPro" id="IPR053134">
    <property type="entry name" value="RNA-dir_DNA_polymerase"/>
</dbReference>
<keyword evidence="3" id="KW-1185">Reference proteome</keyword>
<dbReference type="InterPro" id="IPR043502">
    <property type="entry name" value="DNA/RNA_pol_sf"/>
</dbReference>
<reference evidence="2" key="1">
    <citation type="submission" date="2018-05" db="EMBL/GenBank/DDBJ databases">
        <title>Draft genome of Mucuna pruriens seed.</title>
        <authorList>
            <person name="Nnadi N.E."/>
            <person name="Vos R."/>
            <person name="Hasami M.H."/>
            <person name="Devisetty U.K."/>
            <person name="Aguiy J.C."/>
        </authorList>
    </citation>
    <scope>NUCLEOTIDE SEQUENCE [LARGE SCALE GENOMIC DNA]</scope>
    <source>
        <strain evidence="2">JCA_2017</strain>
    </source>
</reference>